<dbReference type="EMBL" id="DUZY01000003">
    <property type="protein sequence ID" value="DAD32235.1"/>
    <property type="molecule type" value="Genomic_DNA"/>
</dbReference>
<dbReference type="Gene3D" id="3.60.10.10">
    <property type="entry name" value="Endonuclease/exonuclease/phosphatase"/>
    <property type="match status" value="1"/>
</dbReference>
<name>A0A822YMJ4_NELNU</name>
<reference evidence="1 2" key="1">
    <citation type="journal article" date="2020" name="Mol. Biol. Evol.">
        <title>Distinct Expression and Methylation Patterns for Genes with Different Fates following a Single Whole-Genome Duplication in Flowering Plants.</title>
        <authorList>
            <person name="Shi T."/>
            <person name="Rahmani R.S."/>
            <person name="Gugger P.F."/>
            <person name="Wang M."/>
            <person name="Li H."/>
            <person name="Zhang Y."/>
            <person name="Li Z."/>
            <person name="Wang Q."/>
            <person name="Van de Peer Y."/>
            <person name="Marchal K."/>
            <person name="Chen J."/>
        </authorList>
    </citation>
    <scope>NUCLEOTIDE SEQUENCE [LARGE SCALE GENOMIC DNA]</scope>
    <source>
        <tissue evidence="1">Leaf</tissue>
    </source>
</reference>
<dbReference type="InterPro" id="IPR036691">
    <property type="entry name" value="Endo/exonu/phosph_ase_sf"/>
</dbReference>
<comment type="caution">
    <text evidence="1">The sequence shown here is derived from an EMBL/GenBank/DDBJ whole genome shotgun (WGS) entry which is preliminary data.</text>
</comment>
<dbReference type="Proteomes" id="UP000607653">
    <property type="component" value="Unassembled WGS sequence"/>
</dbReference>
<dbReference type="PANTHER" id="PTHR35218:SF9">
    <property type="entry name" value="ENDONUCLEASE_EXONUCLEASE_PHOSPHATASE DOMAIN-CONTAINING PROTEIN"/>
    <property type="match status" value="1"/>
</dbReference>
<organism evidence="1 2">
    <name type="scientific">Nelumbo nucifera</name>
    <name type="common">Sacred lotus</name>
    <dbReference type="NCBI Taxonomy" id="4432"/>
    <lineage>
        <taxon>Eukaryota</taxon>
        <taxon>Viridiplantae</taxon>
        <taxon>Streptophyta</taxon>
        <taxon>Embryophyta</taxon>
        <taxon>Tracheophyta</taxon>
        <taxon>Spermatophyta</taxon>
        <taxon>Magnoliopsida</taxon>
        <taxon>Proteales</taxon>
        <taxon>Nelumbonaceae</taxon>
        <taxon>Nelumbo</taxon>
    </lineage>
</organism>
<evidence type="ECO:0008006" key="3">
    <source>
        <dbReference type="Google" id="ProtNLM"/>
    </source>
</evidence>
<dbReference type="PANTHER" id="PTHR35218">
    <property type="entry name" value="RNASE H DOMAIN-CONTAINING PROTEIN"/>
    <property type="match status" value="1"/>
</dbReference>
<protein>
    <recommendedName>
        <fullName evidence="3">Endonuclease/exonuclease/phosphatase domain-containing protein</fullName>
    </recommendedName>
</protein>
<sequence length="155" mass="17402">MLLTPKATRGGLWLLWKDEDIAVHATSISNRCIHATIHLHPSQPQWTLSTIYGHPDARQRSQTWLELQNLANNINNAWMLMGDFNANLDPSEKQGGRPPNIHKMAAFRETINACNVMDLGFCGQKFTWASLLVELIESRATSNGKLRVINGLKSI</sequence>
<dbReference type="AlphaFoldDB" id="A0A822YMJ4"/>
<proteinExistence type="predicted"/>
<dbReference type="SUPFAM" id="SSF56219">
    <property type="entry name" value="DNase I-like"/>
    <property type="match status" value="1"/>
</dbReference>
<evidence type="ECO:0000313" key="1">
    <source>
        <dbReference type="EMBL" id="DAD32235.1"/>
    </source>
</evidence>
<accession>A0A822YMJ4</accession>
<keyword evidence="2" id="KW-1185">Reference proteome</keyword>
<evidence type="ECO:0000313" key="2">
    <source>
        <dbReference type="Proteomes" id="UP000607653"/>
    </source>
</evidence>
<gene>
    <name evidence="1" type="ORF">HUJ06_011086</name>
</gene>